<dbReference type="InterPro" id="IPR000276">
    <property type="entry name" value="GPCR_Rhodpsn"/>
</dbReference>
<evidence type="ECO:0000256" key="6">
    <source>
        <dbReference type="SAM" id="Phobius"/>
    </source>
</evidence>
<feature type="transmembrane region" description="Helical" evidence="6">
    <location>
        <begin position="155"/>
        <end position="174"/>
    </location>
</feature>
<feature type="transmembrane region" description="Helical" evidence="6">
    <location>
        <begin position="237"/>
        <end position="260"/>
    </location>
</feature>
<comment type="subcellular location">
    <subcellularLocation>
        <location evidence="1">Cell membrane</location>
        <topology evidence="1">Multi-pass membrane protein</topology>
    </subcellularLocation>
</comment>
<reference evidence="8 9" key="1">
    <citation type="submission" date="2022-05" db="EMBL/GenBank/DDBJ databases">
        <authorList>
            <consortium name="Genoscope - CEA"/>
            <person name="William W."/>
        </authorList>
    </citation>
    <scope>NUCLEOTIDE SEQUENCE [LARGE SCALE GENOMIC DNA]</scope>
</reference>
<feature type="transmembrane region" description="Helical" evidence="6">
    <location>
        <begin position="180"/>
        <end position="200"/>
    </location>
</feature>
<keyword evidence="4 6" id="KW-1133">Transmembrane helix</keyword>
<dbReference type="Gene3D" id="1.20.1070.10">
    <property type="entry name" value="Rhodopsin 7-helix transmembrane proteins"/>
    <property type="match status" value="1"/>
</dbReference>
<dbReference type="Pfam" id="PF00001">
    <property type="entry name" value="7tm_1"/>
    <property type="match status" value="2"/>
</dbReference>
<gene>
    <name evidence="8" type="ORF">PLOB_00048071</name>
</gene>
<evidence type="ECO:0000259" key="7">
    <source>
        <dbReference type="PROSITE" id="PS50262"/>
    </source>
</evidence>
<feature type="transmembrane region" description="Helical" evidence="6">
    <location>
        <begin position="266"/>
        <end position="294"/>
    </location>
</feature>
<evidence type="ECO:0000256" key="5">
    <source>
        <dbReference type="ARBA" id="ARBA00023136"/>
    </source>
</evidence>
<accession>A0ABN8N1T7</accession>
<evidence type="ECO:0000256" key="1">
    <source>
        <dbReference type="ARBA" id="ARBA00004651"/>
    </source>
</evidence>
<keyword evidence="9" id="KW-1185">Reference proteome</keyword>
<dbReference type="InterPro" id="IPR017452">
    <property type="entry name" value="GPCR_Rhodpsn_7TM"/>
</dbReference>
<keyword evidence="5 6" id="KW-0472">Membrane</keyword>
<feature type="transmembrane region" description="Helical" evidence="6">
    <location>
        <begin position="43"/>
        <end position="60"/>
    </location>
</feature>
<organism evidence="8 9">
    <name type="scientific">Porites lobata</name>
    <dbReference type="NCBI Taxonomy" id="104759"/>
    <lineage>
        <taxon>Eukaryota</taxon>
        <taxon>Metazoa</taxon>
        <taxon>Cnidaria</taxon>
        <taxon>Anthozoa</taxon>
        <taxon>Hexacorallia</taxon>
        <taxon>Scleractinia</taxon>
        <taxon>Fungiina</taxon>
        <taxon>Poritidae</taxon>
        <taxon>Porites</taxon>
    </lineage>
</organism>
<dbReference type="PANTHER" id="PTHR22750">
    <property type="entry name" value="G-PROTEIN COUPLED RECEPTOR"/>
    <property type="match status" value="1"/>
</dbReference>
<dbReference type="PROSITE" id="PS50262">
    <property type="entry name" value="G_PROTEIN_RECEP_F1_2"/>
    <property type="match status" value="1"/>
</dbReference>
<evidence type="ECO:0000256" key="3">
    <source>
        <dbReference type="ARBA" id="ARBA00022692"/>
    </source>
</evidence>
<feature type="transmembrane region" description="Helical" evidence="6">
    <location>
        <begin position="114"/>
        <end position="134"/>
    </location>
</feature>
<proteinExistence type="predicted"/>
<keyword evidence="2" id="KW-1003">Cell membrane</keyword>
<dbReference type="SUPFAM" id="SSF81321">
    <property type="entry name" value="Family A G protein-coupled receptor-like"/>
    <property type="match status" value="1"/>
</dbReference>
<keyword evidence="3 6" id="KW-0812">Transmembrane</keyword>
<protein>
    <recommendedName>
        <fullName evidence="7">G-protein coupled receptors family 1 profile domain-containing protein</fullName>
    </recommendedName>
</protein>
<dbReference type="PRINTS" id="PR00237">
    <property type="entry name" value="GPCRRHODOPSN"/>
</dbReference>
<name>A0ABN8N1T7_9CNID</name>
<feature type="non-terminal residue" evidence="8">
    <location>
        <position position="306"/>
    </location>
</feature>
<evidence type="ECO:0000256" key="4">
    <source>
        <dbReference type="ARBA" id="ARBA00022989"/>
    </source>
</evidence>
<feature type="domain" description="G-protein coupled receptors family 1 profile" evidence="7">
    <location>
        <begin position="52"/>
        <end position="292"/>
    </location>
</feature>
<evidence type="ECO:0000256" key="2">
    <source>
        <dbReference type="ARBA" id="ARBA00022475"/>
    </source>
</evidence>
<evidence type="ECO:0000313" key="8">
    <source>
        <dbReference type="EMBL" id="CAH3041132.1"/>
    </source>
</evidence>
<dbReference type="EMBL" id="CALNXK010000009">
    <property type="protein sequence ID" value="CAH3041132.1"/>
    <property type="molecule type" value="Genomic_DNA"/>
</dbReference>
<comment type="caution">
    <text evidence="8">The sequence shown here is derived from an EMBL/GenBank/DDBJ whole genome shotgun (WGS) entry which is preliminary data.</text>
</comment>
<dbReference type="CDD" id="cd00637">
    <property type="entry name" value="7tm_classA_rhodopsin-like"/>
    <property type="match status" value="1"/>
</dbReference>
<evidence type="ECO:0000313" key="9">
    <source>
        <dbReference type="Proteomes" id="UP001159405"/>
    </source>
</evidence>
<dbReference type="Proteomes" id="UP001159405">
    <property type="component" value="Unassembled WGS sequence"/>
</dbReference>
<sequence>MAKFSTNSKIYRLSKGSICSASVDLIQNTEHVITSYIALSPNIILSITAVAGNVLILLALWRTSSLHSPSKLLLRCLATTDISVGLISQPLFVIHVVSVINKRWKICFISERSAYITSAALCGVSVLTLTAISVDRLLALQLKIRYRELVTVQRMWIVIIIIWIVSFANAFLYLWNPFVYLIGCCIVIVVAVSVTTLSYSKIYFKLRYQMLQVHDRFDTCNQVSSGMFNIEKYKKTVYSALWVHLALVVCNGPFVIVTVVKTIRGISATLFVAEAFTATLVYLNSSLNPVLYCWKIKEVRMAVKDT</sequence>